<dbReference type="PANTHER" id="PTHR30222:SF17">
    <property type="entry name" value="SPERMIDINE_PUTRESCINE-BINDING PERIPLASMIC PROTEIN"/>
    <property type="match status" value="1"/>
</dbReference>
<gene>
    <name evidence="5" type="ORF">DKG74_05495</name>
</gene>
<dbReference type="RefSeq" id="WP_109903439.1">
    <property type="nucleotide sequence ID" value="NZ_QGLE01000002.1"/>
</dbReference>
<dbReference type="PANTHER" id="PTHR30222">
    <property type="entry name" value="SPERMIDINE/PUTRESCINE-BINDING PERIPLASMIC PROTEIN"/>
    <property type="match status" value="1"/>
</dbReference>
<dbReference type="AlphaFoldDB" id="A0A317EIZ4"/>
<sequence>MKRNTHLISAPGPWAQSRRDFLKTAALAGVAGIAAGHLGARPAFAKASKIVWGTNADYAQPDMLSPFQKASGIEVATEYFSDPSELVTKLRAGGAGVHVMTDGSYHSDITYGEGVLKPIDTAKMPNWDKMIPAFKTAGGLAFDGKPHGIPYAWGTDSVVYNFDALKTEIDDLGALFDPKYKGQIAMPNGLFESLVATALYLGIEKPFAMSEKELDEVTKVLIKQKPLVRSYWNDIGDLKNLMATGEVTICWGWKMLLDIKQHGIDVRWAHPKQGELAWYDAAFMTKEAEGETEEATMAFMDYLIGDTYGAVLGKSIGYLTTSTSAIAAMDKDLVKTLGLDDYDSFLAKAAWWTSPTQPDLYQKAWDKVLNA</sequence>
<dbReference type="InterPro" id="IPR006059">
    <property type="entry name" value="SBP"/>
</dbReference>
<dbReference type="Gene3D" id="3.40.190.10">
    <property type="entry name" value="Periplasmic binding protein-like II"/>
    <property type="match status" value="2"/>
</dbReference>
<dbReference type="Proteomes" id="UP000245461">
    <property type="component" value="Unassembled WGS sequence"/>
</dbReference>
<organism evidence="5 6">
    <name type="scientific">Zavarzinia aquatilis</name>
    <dbReference type="NCBI Taxonomy" id="2211142"/>
    <lineage>
        <taxon>Bacteria</taxon>
        <taxon>Pseudomonadati</taxon>
        <taxon>Pseudomonadota</taxon>
        <taxon>Alphaproteobacteria</taxon>
        <taxon>Rhodospirillales</taxon>
        <taxon>Zavarziniaceae</taxon>
        <taxon>Zavarzinia</taxon>
    </lineage>
</organism>
<evidence type="ECO:0000313" key="6">
    <source>
        <dbReference type="Proteomes" id="UP000245461"/>
    </source>
</evidence>
<protein>
    <recommendedName>
        <fullName evidence="7">Spermidine/putrescine ABC transporter substrate-binding protein</fullName>
    </recommendedName>
</protein>
<dbReference type="GO" id="GO:0015846">
    <property type="term" value="P:polyamine transport"/>
    <property type="evidence" value="ECO:0007669"/>
    <property type="project" value="InterPro"/>
</dbReference>
<dbReference type="EMBL" id="QGLE01000002">
    <property type="protein sequence ID" value="PWR25215.1"/>
    <property type="molecule type" value="Genomic_DNA"/>
</dbReference>
<dbReference type="InterPro" id="IPR019546">
    <property type="entry name" value="TAT_signal_bac_arc"/>
</dbReference>
<dbReference type="OrthoDB" id="6776301at2"/>
<evidence type="ECO:0000313" key="5">
    <source>
        <dbReference type="EMBL" id="PWR25215.1"/>
    </source>
</evidence>
<reference evidence="5 6" key="1">
    <citation type="submission" date="2018-05" db="EMBL/GenBank/DDBJ databases">
        <title>Zavarzinia sp. HR-AS.</title>
        <authorList>
            <person name="Lee Y."/>
            <person name="Jeon C.O."/>
        </authorList>
    </citation>
    <scope>NUCLEOTIDE SEQUENCE [LARGE SCALE GENOMIC DNA]</scope>
    <source>
        <strain evidence="5 6">HR-AS</strain>
    </source>
</reference>
<dbReference type="SUPFAM" id="SSF53850">
    <property type="entry name" value="Periplasmic binding protein-like II"/>
    <property type="match status" value="1"/>
</dbReference>
<dbReference type="GO" id="GO:0042597">
    <property type="term" value="C:periplasmic space"/>
    <property type="evidence" value="ECO:0007669"/>
    <property type="project" value="UniProtKB-SubCell"/>
</dbReference>
<evidence type="ECO:0000256" key="3">
    <source>
        <dbReference type="ARBA" id="ARBA00022729"/>
    </source>
</evidence>
<dbReference type="PROSITE" id="PS51318">
    <property type="entry name" value="TAT"/>
    <property type="match status" value="1"/>
</dbReference>
<dbReference type="InterPro" id="IPR001188">
    <property type="entry name" value="Sperm_putr-bd"/>
</dbReference>
<proteinExistence type="predicted"/>
<dbReference type="PRINTS" id="PR00909">
    <property type="entry name" value="SPERMDNBNDNG"/>
</dbReference>
<evidence type="ECO:0000256" key="4">
    <source>
        <dbReference type="ARBA" id="ARBA00022764"/>
    </source>
</evidence>
<dbReference type="NCBIfam" id="TIGR01409">
    <property type="entry name" value="TAT_signal_seq"/>
    <property type="match status" value="1"/>
</dbReference>
<dbReference type="InterPro" id="IPR006311">
    <property type="entry name" value="TAT_signal"/>
</dbReference>
<keyword evidence="3" id="KW-0732">Signal</keyword>
<keyword evidence="2" id="KW-0813">Transport</keyword>
<evidence type="ECO:0008006" key="7">
    <source>
        <dbReference type="Google" id="ProtNLM"/>
    </source>
</evidence>
<evidence type="ECO:0000256" key="2">
    <source>
        <dbReference type="ARBA" id="ARBA00022448"/>
    </source>
</evidence>
<keyword evidence="6" id="KW-1185">Reference proteome</keyword>
<keyword evidence="4" id="KW-0574">Periplasm</keyword>
<dbReference type="GO" id="GO:0019808">
    <property type="term" value="F:polyamine binding"/>
    <property type="evidence" value="ECO:0007669"/>
    <property type="project" value="InterPro"/>
</dbReference>
<accession>A0A317EIZ4</accession>
<comment type="subcellular location">
    <subcellularLocation>
        <location evidence="1">Periplasm</location>
    </subcellularLocation>
</comment>
<name>A0A317EIZ4_9PROT</name>
<comment type="caution">
    <text evidence="5">The sequence shown here is derived from an EMBL/GenBank/DDBJ whole genome shotgun (WGS) entry which is preliminary data.</text>
</comment>
<evidence type="ECO:0000256" key="1">
    <source>
        <dbReference type="ARBA" id="ARBA00004418"/>
    </source>
</evidence>
<dbReference type="Pfam" id="PF13416">
    <property type="entry name" value="SBP_bac_8"/>
    <property type="match status" value="1"/>
</dbReference>